<dbReference type="Gene3D" id="1.20.58.340">
    <property type="entry name" value="Magnesium transport protein CorA, transmembrane region"/>
    <property type="match status" value="2"/>
</dbReference>
<feature type="transmembrane region" description="Helical" evidence="12">
    <location>
        <begin position="303"/>
        <end position="323"/>
    </location>
</feature>
<dbReference type="GO" id="GO:0015087">
    <property type="term" value="F:cobalt ion transmembrane transporter activity"/>
    <property type="evidence" value="ECO:0007669"/>
    <property type="project" value="UniProtKB-UniRule"/>
</dbReference>
<evidence type="ECO:0000256" key="7">
    <source>
        <dbReference type="ARBA" id="ARBA00022989"/>
    </source>
</evidence>
<proteinExistence type="inferred from homology"/>
<name>A0A1I3K011_9ACTN</name>
<comment type="subcellular location">
    <subcellularLocation>
        <location evidence="1">Cell membrane</location>
        <topology evidence="1">Multi-pass membrane protein</topology>
    </subcellularLocation>
    <subcellularLocation>
        <location evidence="12">Membrane</location>
        <topology evidence="12">Multi-pass membrane protein</topology>
    </subcellularLocation>
</comment>
<keyword evidence="6 12" id="KW-0460">Magnesium</keyword>
<dbReference type="Gene3D" id="3.30.460.20">
    <property type="entry name" value="CorA soluble domain-like"/>
    <property type="match status" value="1"/>
</dbReference>
<dbReference type="GO" id="GO:0050897">
    <property type="term" value="F:cobalt ion binding"/>
    <property type="evidence" value="ECO:0007669"/>
    <property type="project" value="TreeGrafter"/>
</dbReference>
<evidence type="ECO:0000256" key="8">
    <source>
        <dbReference type="ARBA" id="ARBA00023065"/>
    </source>
</evidence>
<dbReference type="PANTHER" id="PTHR46494">
    <property type="entry name" value="CORA FAMILY METAL ION TRANSPORTER (EUROFUNG)"/>
    <property type="match status" value="1"/>
</dbReference>
<dbReference type="InterPro" id="IPR002523">
    <property type="entry name" value="MgTranspt_CorA/ZnTranspt_ZntB"/>
</dbReference>
<accession>A0A1I3K011</accession>
<feature type="transmembrane region" description="Helical" evidence="12">
    <location>
        <begin position="272"/>
        <end position="291"/>
    </location>
</feature>
<dbReference type="Proteomes" id="UP000198649">
    <property type="component" value="Unassembled WGS sequence"/>
</dbReference>
<keyword evidence="14" id="KW-1185">Reference proteome</keyword>
<dbReference type="EMBL" id="FOQG01000011">
    <property type="protein sequence ID" value="SFI65812.1"/>
    <property type="molecule type" value="Genomic_DNA"/>
</dbReference>
<keyword evidence="4 12" id="KW-1003">Cell membrane</keyword>
<evidence type="ECO:0000256" key="10">
    <source>
        <dbReference type="ARBA" id="ARBA00034269"/>
    </source>
</evidence>
<keyword evidence="8 12" id="KW-0406">Ion transport</keyword>
<dbReference type="CDD" id="cd12830">
    <property type="entry name" value="MtCorA-like"/>
    <property type="match status" value="1"/>
</dbReference>
<dbReference type="InterPro" id="IPR045861">
    <property type="entry name" value="CorA_cytoplasmic_dom"/>
</dbReference>
<evidence type="ECO:0000256" key="1">
    <source>
        <dbReference type="ARBA" id="ARBA00004651"/>
    </source>
</evidence>
<evidence type="ECO:0000313" key="14">
    <source>
        <dbReference type="Proteomes" id="UP000198649"/>
    </source>
</evidence>
<keyword evidence="5 12" id="KW-0812">Transmembrane</keyword>
<comment type="function">
    <text evidence="11">Mediates influx of magnesium ions. Alternates between open and closed states. Activated by low cytoplasmic Mg(2+) levels. Inactive when cytoplasmic Mg(2+) levels are high.</text>
</comment>
<reference evidence="13 14" key="1">
    <citation type="submission" date="2016-10" db="EMBL/GenBank/DDBJ databases">
        <authorList>
            <person name="de Groot N.N."/>
        </authorList>
    </citation>
    <scope>NUCLEOTIDE SEQUENCE [LARGE SCALE GENOMIC DNA]</scope>
    <source>
        <strain evidence="13 14">CGMCC 1.11156</strain>
    </source>
</reference>
<dbReference type="SUPFAM" id="SSF143865">
    <property type="entry name" value="CorA soluble domain-like"/>
    <property type="match status" value="1"/>
</dbReference>
<evidence type="ECO:0000256" key="4">
    <source>
        <dbReference type="ARBA" id="ARBA00022475"/>
    </source>
</evidence>
<evidence type="ECO:0000256" key="9">
    <source>
        <dbReference type="ARBA" id="ARBA00023136"/>
    </source>
</evidence>
<comment type="catalytic activity">
    <reaction evidence="10">
        <text>Mg(2+)(in) = Mg(2+)(out)</text>
        <dbReference type="Rhea" id="RHEA:29827"/>
        <dbReference type="ChEBI" id="CHEBI:18420"/>
    </reaction>
</comment>
<keyword evidence="9 12" id="KW-0472">Membrane</keyword>
<dbReference type="GO" id="GO:0015095">
    <property type="term" value="F:magnesium ion transmembrane transporter activity"/>
    <property type="evidence" value="ECO:0007669"/>
    <property type="project" value="UniProtKB-UniRule"/>
</dbReference>
<evidence type="ECO:0000256" key="2">
    <source>
        <dbReference type="ARBA" id="ARBA00009765"/>
    </source>
</evidence>
<dbReference type="STRING" id="1005945.SAMN05216561_11190"/>
<dbReference type="Pfam" id="PF01544">
    <property type="entry name" value="CorA"/>
    <property type="match status" value="1"/>
</dbReference>
<dbReference type="SUPFAM" id="SSF144083">
    <property type="entry name" value="Magnesium transport protein CorA, transmembrane region"/>
    <property type="match status" value="1"/>
</dbReference>
<organism evidence="13 14">
    <name type="scientific">Nocardioides psychrotolerans</name>
    <dbReference type="NCBI Taxonomy" id="1005945"/>
    <lineage>
        <taxon>Bacteria</taxon>
        <taxon>Bacillati</taxon>
        <taxon>Actinomycetota</taxon>
        <taxon>Actinomycetes</taxon>
        <taxon>Propionibacteriales</taxon>
        <taxon>Nocardioidaceae</taxon>
        <taxon>Nocardioides</taxon>
    </lineage>
</organism>
<dbReference type="NCBIfam" id="TIGR00383">
    <property type="entry name" value="corA"/>
    <property type="match status" value="1"/>
</dbReference>
<keyword evidence="3 12" id="KW-0813">Transport</keyword>
<dbReference type="InterPro" id="IPR004488">
    <property type="entry name" value="Mg/Co-transport_prot_CorA"/>
</dbReference>
<evidence type="ECO:0000256" key="12">
    <source>
        <dbReference type="RuleBase" id="RU362010"/>
    </source>
</evidence>
<comment type="similarity">
    <text evidence="2 12">Belongs to the CorA metal ion transporter (MIT) (TC 1.A.35) family.</text>
</comment>
<evidence type="ECO:0000313" key="13">
    <source>
        <dbReference type="EMBL" id="SFI65812.1"/>
    </source>
</evidence>
<keyword evidence="7 12" id="KW-1133">Transmembrane helix</keyword>
<evidence type="ECO:0000256" key="5">
    <source>
        <dbReference type="ARBA" id="ARBA00022692"/>
    </source>
</evidence>
<dbReference type="InterPro" id="IPR045863">
    <property type="entry name" value="CorA_TM1_TM2"/>
</dbReference>
<evidence type="ECO:0000256" key="6">
    <source>
        <dbReference type="ARBA" id="ARBA00022842"/>
    </source>
</evidence>
<dbReference type="PANTHER" id="PTHR46494:SF1">
    <property type="entry name" value="CORA FAMILY METAL ION TRANSPORTER (EUROFUNG)"/>
    <property type="match status" value="1"/>
</dbReference>
<protein>
    <recommendedName>
        <fullName evidence="12">Magnesium transport protein CorA</fullName>
    </recommendedName>
</protein>
<sequence length="329" mass="36386">MSPVIVDSAVYCQGVRVAVDCHPHDYVAMRARASAKGDFVWVGLHQPGHDELGKVAAAFGLHHLAVEDAVKAHQRPKLERYDDHLFLIIKTLWYVDEEDAVETGEISMFVGEDFVVTVRHGQGGALQSARAYLEEREQVLTHGPSAVVYAVCDSVVDAYSEVVDALEEDVDEVEESVFSTARTNDSARIYTLKREIAEVRRAVMPLREPMRRFASGLVPGMDEEASPFFRDVADHLTRAAELVDNLDMLLSSAFEAHLAGISVQQNNDMRKISAGVGLVAAPTLIAGVYGMNFDHMPELHWVLGYPFALVLMALTSTGLWVFFKKSGWL</sequence>
<dbReference type="GO" id="GO:0000287">
    <property type="term" value="F:magnesium ion binding"/>
    <property type="evidence" value="ECO:0007669"/>
    <property type="project" value="TreeGrafter"/>
</dbReference>
<dbReference type="GO" id="GO:0005886">
    <property type="term" value="C:plasma membrane"/>
    <property type="evidence" value="ECO:0007669"/>
    <property type="project" value="UniProtKB-SubCell"/>
</dbReference>
<dbReference type="FunFam" id="1.20.58.340:FF:000004">
    <property type="entry name" value="Magnesium transport protein CorA"/>
    <property type="match status" value="1"/>
</dbReference>
<evidence type="ECO:0000256" key="11">
    <source>
        <dbReference type="ARBA" id="ARBA00045497"/>
    </source>
</evidence>
<evidence type="ECO:0000256" key="3">
    <source>
        <dbReference type="ARBA" id="ARBA00022448"/>
    </source>
</evidence>
<gene>
    <name evidence="12" type="primary">corA</name>
    <name evidence="13" type="ORF">SAMN05216561_11190</name>
</gene>
<dbReference type="AlphaFoldDB" id="A0A1I3K011"/>